<evidence type="ECO:0008006" key="5">
    <source>
        <dbReference type="Google" id="ProtNLM"/>
    </source>
</evidence>
<keyword evidence="1" id="KW-0812">Transmembrane</keyword>
<organism evidence="3 4">
    <name type="scientific">Brachionus calyciflorus</name>
    <dbReference type="NCBI Taxonomy" id="104777"/>
    <lineage>
        <taxon>Eukaryota</taxon>
        <taxon>Metazoa</taxon>
        <taxon>Spiralia</taxon>
        <taxon>Gnathifera</taxon>
        <taxon>Rotifera</taxon>
        <taxon>Eurotatoria</taxon>
        <taxon>Monogononta</taxon>
        <taxon>Pseudotrocha</taxon>
        <taxon>Ploima</taxon>
        <taxon>Brachionidae</taxon>
        <taxon>Brachionus</taxon>
    </lineage>
</organism>
<dbReference type="AlphaFoldDB" id="A0A813YHA4"/>
<evidence type="ECO:0000256" key="2">
    <source>
        <dbReference type="SAM" id="SignalP"/>
    </source>
</evidence>
<proteinExistence type="predicted"/>
<feature type="transmembrane region" description="Helical" evidence="1">
    <location>
        <begin position="420"/>
        <end position="441"/>
    </location>
</feature>
<gene>
    <name evidence="3" type="ORF">OXX778_LOCUS10589</name>
</gene>
<comment type="caution">
    <text evidence="3">The sequence shown here is derived from an EMBL/GenBank/DDBJ whole genome shotgun (WGS) entry which is preliminary data.</text>
</comment>
<keyword evidence="2" id="KW-0732">Signal</keyword>
<name>A0A813YHA4_9BILA</name>
<dbReference type="EMBL" id="CAJNOC010001696">
    <property type="protein sequence ID" value="CAF0884496.1"/>
    <property type="molecule type" value="Genomic_DNA"/>
</dbReference>
<reference evidence="3" key="1">
    <citation type="submission" date="2021-02" db="EMBL/GenBank/DDBJ databases">
        <authorList>
            <person name="Nowell W R."/>
        </authorList>
    </citation>
    <scope>NUCLEOTIDE SEQUENCE</scope>
    <source>
        <strain evidence="3">Ploen Becks lab</strain>
    </source>
</reference>
<feature type="transmembrane region" description="Helical" evidence="1">
    <location>
        <begin position="462"/>
        <end position="483"/>
    </location>
</feature>
<dbReference type="OrthoDB" id="10246186at2759"/>
<dbReference type="Proteomes" id="UP000663879">
    <property type="component" value="Unassembled WGS sequence"/>
</dbReference>
<keyword evidence="1" id="KW-1133">Transmembrane helix</keyword>
<keyword evidence="4" id="KW-1185">Reference proteome</keyword>
<keyword evidence="1" id="KW-0472">Membrane</keyword>
<evidence type="ECO:0000256" key="1">
    <source>
        <dbReference type="SAM" id="Phobius"/>
    </source>
</evidence>
<evidence type="ECO:0000313" key="3">
    <source>
        <dbReference type="EMBL" id="CAF0884496.1"/>
    </source>
</evidence>
<feature type="transmembrane region" description="Helical" evidence="1">
    <location>
        <begin position="612"/>
        <end position="631"/>
    </location>
</feature>
<evidence type="ECO:0000313" key="4">
    <source>
        <dbReference type="Proteomes" id="UP000663879"/>
    </source>
</evidence>
<feature type="transmembrane region" description="Helical" evidence="1">
    <location>
        <begin position="551"/>
        <end position="572"/>
    </location>
</feature>
<accession>A0A813YHA4</accession>
<feature type="transmembrane region" description="Helical" evidence="1">
    <location>
        <begin position="503"/>
        <end position="531"/>
    </location>
</feature>
<feature type="chain" id="PRO_5032819934" description="G-protein coupled receptors family 1 profile domain-containing protein" evidence="2">
    <location>
        <begin position="24"/>
        <end position="688"/>
    </location>
</feature>
<sequence length="688" mass="81274">MRANKFLSIFLIEIVTVINVTKSLNDCYFEKTKKSILCNDLNFNLNSLSFKNDPNDLKLINKINFSPLFKNQILNKINILRTLEYYKAINSSFLFQITYSHLKGIDIDIFQNLINTNTNVYLMFYDSIIDIYSNNSLLTSCNLSMKSSTEVVTGEIYFLVRNTYKRKVCPLIFHNLNPVSLIFFFLIDTIYKKNVVNFENSDELKSNIKVFGLQNCENVIIDSKILNKKLLEYTNEIGIGGKIKEIRTESFTNLPNLRFILLDIYFIRNLLHKTFDWINAINSDLNVNVFNSKEVLSYINRVVYLNIFHSENPKVDFGLTANDIFPDFDFCLYTKFPFKQLILLTITDGIPRKTYNFTCTFHYIRKMNSYLVNSFYVYFPESFLYNFENISHCDFNKMYSNCKIKTKFDNDFDFQYFREIIIIIDFLVFIILNPIFCLFGLMINLKTVSNFRNEILKTGHYIFIRAYSSICSIYFILTLLNLMNECSFLNSIFCSRIRTLIPVQYFQIVFIVFFRNVLYFVLNTIIIAYTYTRLEKCENSMVLKKSKQINLLTFLMISFVLGSLLNCMNFYFTQVNYSEPLRNYPLMLLEEEIEMSIKNSIIYKSFYAINEFVNNFVFLIIILGIDIKLVIKLRQILRAKNGLCVNINMNSGAKKRQNIELRNFKTTLINSFSYRYYSSREIETQIVR</sequence>
<feature type="signal peptide" evidence="2">
    <location>
        <begin position="1"/>
        <end position="23"/>
    </location>
</feature>
<protein>
    <recommendedName>
        <fullName evidence="5">G-protein coupled receptors family 1 profile domain-containing protein</fullName>
    </recommendedName>
</protein>